<evidence type="ECO:0000256" key="2">
    <source>
        <dbReference type="ARBA" id="ARBA00022692"/>
    </source>
</evidence>
<dbReference type="KEGG" id="mnu:NCTC10166_00799"/>
<organism evidence="6 7">
    <name type="scientific">Mesomycoplasma neurolyticum</name>
    <dbReference type="NCBI Taxonomy" id="2120"/>
    <lineage>
        <taxon>Bacteria</taxon>
        <taxon>Bacillati</taxon>
        <taxon>Mycoplasmatota</taxon>
        <taxon>Mycoplasmoidales</taxon>
        <taxon>Metamycoplasmataceae</taxon>
        <taxon>Mesomycoplasma</taxon>
    </lineage>
</organism>
<keyword evidence="3 5" id="KW-1133">Transmembrane helix</keyword>
<evidence type="ECO:0008006" key="8">
    <source>
        <dbReference type="Google" id="ProtNLM"/>
    </source>
</evidence>
<sequence>MESLVEVIIGWIAAILTIIFGLPQLYKVWKYKLSKINLLSFYILYVAIMMWSLFGALFPEKKLSVLIANIISFLILQVTIILILKNQKVRNKFINFVIGSVLLSIIVISFDFVAFAKKINAPQWLNLTLSIIAVSGTSFAFLPQTIKGIMKWKVEGISLLMLIFGFLINLSWEIFWILVGNYSPSIIYILIVQIIAMILYLIQMVIILSKKIKR</sequence>
<gene>
    <name evidence="6" type="ORF">NCTC10166_00799</name>
</gene>
<feature type="transmembrane region" description="Helical" evidence="5">
    <location>
        <begin position="6"/>
        <end position="26"/>
    </location>
</feature>
<dbReference type="RefSeq" id="WP_129720178.1">
    <property type="nucleotide sequence ID" value="NZ_LR214951.1"/>
</dbReference>
<keyword evidence="4 5" id="KW-0472">Membrane</keyword>
<accession>A0A449A6M7</accession>
<dbReference type="Pfam" id="PF04193">
    <property type="entry name" value="PQ-loop"/>
    <property type="match status" value="1"/>
</dbReference>
<dbReference type="InterPro" id="IPR006603">
    <property type="entry name" value="PQ-loop_rpt"/>
</dbReference>
<dbReference type="AlphaFoldDB" id="A0A449A6M7"/>
<dbReference type="Gene3D" id="1.20.1280.290">
    <property type="match status" value="2"/>
</dbReference>
<name>A0A449A6M7_9BACT</name>
<evidence type="ECO:0000313" key="7">
    <source>
        <dbReference type="Proteomes" id="UP000289440"/>
    </source>
</evidence>
<feature type="transmembrane region" description="Helical" evidence="5">
    <location>
        <begin position="38"/>
        <end position="58"/>
    </location>
</feature>
<proteinExistence type="predicted"/>
<evidence type="ECO:0000313" key="6">
    <source>
        <dbReference type="EMBL" id="VEU59813.1"/>
    </source>
</evidence>
<evidence type="ECO:0000256" key="1">
    <source>
        <dbReference type="ARBA" id="ARBA00004141"/>
    </source>
</evidence>
<feature type="transmembrane region" description="Helical" evidence="5">
    <location>
        <begin position="185"/>
        <end position="208"/>
    </location>
</feature>
<reference evidence="6 7" key="1">
    <citation type="submission" date="2019-01" db="EMBL/GenBank/DDBJ databases">
        <authorList>
            <consortium name="Pathogen Informatics"/>
        </authorList>
    </citation>
    <scope>NUCLEOTIDE SEQUENCE [LARGE SCALE GENOMIC DNA]</scope>
    <source>
        <strain evidence="6 7">NCTC10166</strain>
    </source>
</reference>
<feature type="transmembrane region" description="Helical" evidence="5">
    <location>
        <begin position="64"/>
        <end position="84"/>
    </location>
</feature>
<protein>
    <recommendedName>
        <fullName evidence="8">PQ loop repeat</fullName>
    </recommendedName>
</protein>
<keyword evidence="7" id="KW-1185">Reference proteome</keyword>
<dbReference type="EMBL" id="LR214951">
    <property type="protein sequence ID" value="VEU59813.1"/>
    <property type="molecule type" value="Genomic_DNA"/>
</dbReference>
<dbReference type="Proteomes" id="UP000289440">
    <property type="component" value="Chromosome"/>
</dbReference>
<evidence type="ECO:0000256" key="5">
    <source>
        <dbReference type="SAM" id="Phobius"/>
    </source>
</evidence>
<comment type="subcellular location">
    <subcellularLocation>
        <location evidence="1">Membrane</location>
        <topology evidence="1">Multi-pass membrane protein</topology>
    </subcellularLocation>
</comment>
<feature type="transmembrane region" description="Helical" evidence="5">
    <location>
        <begin position="96"/>
        <end position="115"/>
    </location>
</feature>
<keyword evidence="2 5" id="KW-0812">Transmembrane</keyword>
<evidence type="ECO:0000256" key="4">
    <source>
        <dbReference type="ARBA" id="ARBA00023136"/>
    </source>
</evidence>
<feature type="transmembrane region" description="Helical" evidence="5">
    <location>
        <begin position="121"/>
        <end position="142"/>
    </location>
</feature>
<dbReference type="OrthoDB" id="398361at2"/>
<feature type="transmembrane region" description="Helical" evidence="5">
    <location>
        <begin position="154"/>
        <end position="179"/>
    </location>
</feature>
<evidence type="ECO:0000256" key="3">
    <source>
        <dbReference type="ARBA" id="ARBA00022989"/>
    </source>
</evidence>
<dbReference type="GO" id="GO:0016020">
    <property type="term" value="C:membrane"/>
    <property type="evidence" value="ECO:0007669"/>
    <property type="project" value="UniProtKB-SubCell"/>
</dbReference>